<feature type="domain" description="E2 binding" evidence="12">
    <location>
        <begin position="311"/>
        <end position="402"/>
    </location>
</feature>
<dbReference type="Gene3D" id="1.10.10.520">
    <property type="entry name" value="Ubiquitin activating enzymes (Uba3). Chain: B, domain 2"/>
    <property type="match status" value="1"/>
</dbReference>
<keyword evidence="14" id="KW-1185">Reference proteome</keyword>
<dbReference type="InterPro" id="IPR033127">
    <property type="entry name" value="UBQ-activ_enz_E1_Cys_AS"/>
</dbReference>
<dbReference type="SMART" id="SM01181">
    <property type="entry name" value="E2_bind"/>
    <property type="match status" value="1"/>
</dbReference>
<comment type="similarity">
    <text evidence="2 11">Belongs to the ubiquitin-activating E1 family. UBA3 subfamily.</text>
</comment>
<comment type="function">
    <text evidence="11">Catalytic subunit of the dimeric E1 enzyme, which activates NEDD8.</text>
</comment>
<dbReference type="GO" id="GO:0045116">
    <property type="term" value="P:protein neddylation"/>
    <property type="evidence" value="ECO:0007669"/>
    <property type="project" value="UniProtKB-UniRule"/>
</dbReference>
<dbReference type="InterPro" id="IPR045886">
    <property type="entry name" value="ThiF/MoeB/HesA"/>
</dbReference>
<dbReference type="Gene3D" id="3.10.290.20">
    <property type="entry name" value="Ubiquitin-like 2 activating enzyme e1b. Chain: B, domain 3"/>
    <property type="match status" value="1"/>
</dbReference>
<dbReference type="InterPro" id="IPR014929">
    <property type="entry name" value="E2-binding"/>
</dbReference>
<evidence type="ECO:0000256" key="7">
    <source>
        <dbReference type="ARBA" id="ARBA00022840"/>
    </source>
</evidence>
<evidence type="ECO:0000256" key="2">
    <source>
        <dbReference type="ARBA" id="ARBA00006310"/>
    </source>
</evidence>
<evidence type="ECO:0000259" key="12">
    <source>
        <dbReference type="SMART" id="SM01181"/>
    </source>
</evidence>
<dbReference type="InterPro" id="IPR000594">
    <property type="entry name" value="ThiF_NAD_FAD-bd"/>
</dbReference>
<keyword evidence="7 11" id="KW-0067">ATP-binding</keyword>
<dbReference type="Pfam" id="PF08825">
    <property type="entry name" value="E2_bind"/>
    <property type="match status" value="1"/>
</dbReference>
<dbReference type="EC" id="6.2.1.64" evidence="8 11"/>
<evidence type="ECO:0000256" key="6">
    <source>
        <dbReference type="ARBA" id="ARBA00022786"/>
    </source>
</evidence>
<dbReference type="PANTHER" id="PTHR10953:SF6">
    <property type="entry name" value="NEDD8-ACTIVATING ENZYME E1 CATALYTIC SUBUNIT"/>
    <property type="match status" value="1"/>
</dbReference>
<dbReference type="FunFam" id="3.10.290.20:FF:000006">
    <property type="entry name" value="NEDD8-activating enzyme E1 catalytic subunit"/>
    <property type="match status" value="1"/>
</dbReference>
<dbReference type="CDD" id="cd01488">
    <property type="entry name" value="Uba3_RUB"/>
    <property type="match status" value="1"/>
</dbReference>
<evidence type="ECO:0000256" key="8">
    <source>
        <dbReference type="ARBA" id="ARBA00023624"/>
    </source>
</evidence>
<protein>
    <recommendedName>
        <fullName evidence="3 11">NEDD8-activating enzyme E1 catalytic subunit</fullName>
        <ecNumber evidence="8 11">6.2.1.64</ecNumber>
    </recommendedName>
</protein>
<dbReference type="InterPro" id="IPR030468">
    <property type="entry name" value="Uba3_N"/>
</dbReference>
<dbReference type="InterPro" id="IPR023318">
    <property type="entry name" value="Ub_act_enz_dom_a_sf"/>
</dbReference>
<evidence type="ECO:0000256" key="9">
    <source>
        <dbReference type="ARBA" id="ARBA00024626"/>
    </source>
</evidence>
<dbReference type="AlphaFoldDB" id="A0AAN8VMC8"/>
<evidence type="ECO:0000256" key="10">
    <source>
        <dbReference type="PROSITE-ProRule" id="PRU10132"/>
    </source>
</evidence>
<organism evidence="13 14">
    <name type="scientific">Dillenia turbinata</name>
    <dbReference type="NCBI Taxonomy" id="194707"/>
    <lineage>
        <taxon>Eukaryota</taxon>
        <taxon>Viridiplantae</taxon>
        <taxon>Streptophyta</taxon>
        <taxon>Embryophyta</taxon>
        <taxon>Tracheophyta</taxon>
        <taxon>Spermatophyta</taxon>
        <taxon>Magnoliopsida</taxon>
        <taxon>eudicotyledons</taxon>
        <taxon>Gunneridae</taxon>
        <taxon>Pentapetalae</taxon>
        <taxon>Dilleniales</taxon>
        <taxon>Dilleniaceae</taxon>
        <taxon>Dillenia</taxon>
    </lineage>
</organism>
<dbReference type="FunFam" id="1.10.10.520:FF:000001">
    <property type="entry name" value="NEDD8-activating enzyme E1 catalytic subunit"/>
    <property type="match status" value="1"/>
</dbReference>
<dbReference type="InterPro" id="IPR035985">
    <property type="entry name" value="Ubiquitin-activating_enz"/>
</dbReference>
<comment type="catalytic activity">
    <reaction evidence="9 11">
        <text>ATP + [NEDD8 protein] + [E1 NEDD8-activating enzyme]-L-cysteine = AMP + diphosphate + [E1 NEDD8-activating enzyme]-S-[NEDD8 protein]-yl-L-cysteine.</text>
        <dbReference type="EC" id="6.2.1.64"/>
    </reaction>
</comment>
<keyword evidence="6 11" id="KW-0833">Ubl conjugation pathway</keyword>
<dbReference type="GO" id="GO:0019781">
    <property type="term" value="F:NEDD8 activating enzyme activity"/>
    <property type="evidence" value="ECO:0007669"/>
    <property type="project" value="UniProtKB-UniRule"/>
</dbReference>
<evidence type="ECO:0000313" key="13">
    <source>
        <dbReference type="EMBL" id="KAK6930012.1"/>
    </source>
</evidence>
<keyword evidence="5 11" id="KW-0547">Nucleotide-binding</keyword>
<evidence type="ECO:0000256" key="5">
    <source>
        <dbReference type="ARBA" id="ARBA00022741"/>
    </source>
</evidence>
<dbReference type="GO" id="GO:0005524">
    <property type="term" value="F:ATP binding"/>
    <property type="evidence" value="ECO:0007669"/>
    <property type="project" value="UniProtKB-UniRule"/>
</dbReference>
<dbReference type="GO" id="GO:0005634">
    <property type="term" value="C:nucleus"/>
    <property type="evidence" value="ECO:0007669"/>
    <property type="project" value="TreeGrafter"/>
</dbReference>
<comment type="caution">
    <text evidence="13">The sequence shown here is derived from an EMBL/GenBank/DDBJ whole genome shotgun (WGS) entry which is preliminary data.</text>
</comment>
<reference evidence="13 14" key="1">
    <citation type="submission" date="2023-12" db="EMBL/GenBank/DDBJ databases">
        <title>A high-quality genome assembly for Dillenia turbinata (Dilleniales).</title>
        <authorList>
            <person name="Chanderbali A."/>
        </authorList>
    </citation>
    <scope>NUCLEOTIDE SEQUENCE [LARGE SCALE GENOMIC DNA]</scope>
    <source>
        <strain evidence="13">LSX21</strain>
        <tissue evidence="13">Leaf</tissue>
    </source>
</reference>
<evidence type="ECO:0000256" key="4">
    <source>
        <dbReference type="ARBA" id="ARBA00022598"/>
    </source>
</evidence>
<feature type="active site" description="Glycyl thioester intermediate" evidence="10">
    <location>
        <position position="178"/>
    </location>
</feature>
<accession>A0AAN8VMC8</accession>
<dbReference type="SUPFAM" id="SSF69572">
    <property type="entry name" value="Activating enzymes of the ubiquitin-like proteins"/>
    <property type="match status" value="1"/>
</dbReference>
<dbReference type="EMBL" id="JBAMMX010000012">
    <property type="protein sequence ID" value="KAK6930012.1"/>
    <property type="molecule type" value="Genomic_DNA"/>
</dbReference>
<dbReference type="PANTHER" id="PTHR10953">
    <property type="entry name" value="UBIQUITIN-ACTIVATING ENZYME E1"/>
    <property type="match status" value="1"/>
</dbReference>
<dbReference type="GO" id="GO:0005737">
    <property type="term" value="C:cytoplasm"/>
    <property type="evidence" value="ECO:0007669"/>
    <property type="project" value="TreeGrafter"/>
</dbReference>
<sequence>MPLLQVEEANVHEEAYNGLIADLQRYARVLVVGAGGLGCELLKDLALSGFKNLEVIDMDRIEVSNLNRQFLFRLQDVGKPKAEVAAKRVMERITGVNIMPHFSRIEDKDLDFYNDFNIIALGQDSIEARSYINAVACSFLDGGTEGINGHARVIIPGVTLCFECTIWLFPPQEKFPLCTLAETPTTAAHGIEYVHLIKWDEVHSGKTFDPDDPEHMKWVYEEAVKRAELFGIPGVTYSLAQCVVKNIIPAIASTNAIISAACALETLKIASGCSKTLSNYLTYNGVEGLRTKVTEFVKDKDCLVCGPGVLIELDASTTLQKFINLLEDHPKLLLSKASVTHRGKNLYMQAPPVLEEMTRSNLSLPLFDLMGKIPMDVVHVAGTTRKNDKKTSSLRKLRIVFKGIDGVIDMDTAGGA</sequence>
<name>A0AAN8VMC8_9MAGN</name>
<dbReference type="Proteomes" id="UP001370490">
    <property type="component" value="Unassembled WGS sequence"/>
</dbReference>
<gene>
    <name evidence="13" type="ORF">RJ641_004106</name>
</gene>
<comment type="pathway">
    <text evidence="1 11">Protein modification; protein neddylation.</text>
</comment>
<proteinExistence type="inferred from homology"/>
<dbReference type="Pfam" id="PF00899">
    <property type="entry name" value="ThiF"/>
    <property type="match status" value="1"/>
</dbReference>
<evidence type="ECO:0000256" key="1">
    <source>
        <dbReference type="ARBA" id="ARBA00005032"/>
    </source>
</evidence>
<dbReference type="Gene3D" id="3.40.50.720">
    <property type="entry name" value="NAD(P)-binding Rossmann-like Domain"/>
    <property type="match status" value="1"/>
</dbReference>
<evidence type="ECO:0000313" key="14">
    <source>
        <dbReference type="Proteomes" id="UP001370490"/>
    </source>
</evidence>
<keyword evidence="4 11" id="KW-0436">Ligase</keyword>
<evidence type="ECO:0000256" key="3">
    <source>
        <dbReference type="ARBA" id="ARBA00015203"/>
    </source>
</evidence>
<evidence type="ECO:0000256" key="11">
    <source>
        <dbReference type="RuleBase" id="RU368009"/>
    </source>
</evidence>
<dbReference type="PROSITE" id="PS00865">
    <property type="entry name" value="UBIQUITIN_ACTIVAT_2"/>
    <property type="match status" value="1"/>
</dbReference>